<feature type="transmembrane region" description="Helical" evidence="2">
    <location>
        <begin position="193"/>
        <end position="212"/>
    </location>
</feature>
<dbReference type="Proteomes" id="UP000566819">
    <property type="component" value="Unassembled WGS sequence"/>
</dbReference>
<evidence type="ECO:0000313" key="4">
    <source>
        <dbReference type="EMBL" id="KAF4630646.1"/>
    </source>
</evidence>
<keyword evidence="3" id="KW-0732">Signal</keyword>
<feature type="signal peptide" evidence="3">
    <location>
        <begin position="1"/>
        <end position="23"/>
    </location>
</feature>
<evidence type="ECO:0000256" key="3">
    <source>
        <dbReference type="SAM" id="SignalP"/>
    </source>
</evidence>
<dbReference type="PANTHER" id="PTHR31252">
    <property type="entry name" value="DUF4419 DOMAIN-CONTAINING PROTEIN"/>
    <property type="match status" value="1"/>
</dbReference>
<evidence type="ECO:0000256" key="1">
    <source>
        <dbReference type="SAM" id="MobiDB-lite"/>
    </source>
</evidence>
<dbReference type="InterPro" id="IPR036259">
    <property type="entry name" value="MFS_trans_sf"/>
</dbReference>
<keyword evidence="2" id="KW-0472">Membrane</keyword>
<feature type="chain" id="PRO_5034149262" evidence="3">
    <location>
        <begin position="24"/>
        <end position="440"/>
    </location>
</feature>
<dbReference type="Gene3D" id="1.20.1250.20">
    <property type="entry name" value="MFS general substrate transporter like domains"/>
    <property type="match status" value="1"/>
</dbReference>
<comment type="caution">
    <text evidence="4">The sequence shown here is derived from an EMBL/GenBank/DDBJ whole genome shotgun (WGS) entry which is preliminary data.</text>
</comment>
<dbReference type="Pfam" id="PF14388">
    <property type="entry name" value="DUF4419"/>
    <property type="match status" value="1"/>
</dbReference>
<evidence type="ECO:0000256" key="2">
    <source>
        <dbReference type="SAM" id="Phobius"/>
    </source>
</evidence>
<dbReference type="PANTHER" id="PTHR31252:SF11">
    <property type="entry name" value="DUF4419 DOMAIN-CONTAINING PROTEIN"/>
    <property type="match status" value="1"/>
</dbReference>
<organism evidence="4 5">
    <name type="scientific">Cudoniella acicularis</name>
    <dbReference type="NCBI Taxonomy" id="354080"/>
    <lineage>
        <taxon>Eukaryota</taxon>
        <taxon>Fungi</taxon>
        <taxon>Dikarya</taxon>
        <taxon>Ascomycota</taxon>
        <taxon>Pezizomycotina</taxon>
        <taxon>Leotiomycetes</taxon>
        <taxon>Helotiales</taxon>
        <taxon>Tricladiaceae</taxon>
        <taxon>Cudoniella</taxon>
    </lineage>
</organism>
<reference evidence="4 5" key="1">
    <citation type="submission" date="2020-03" db="EMBL/GenBank/DDBJ databases">
        <title>Draft Genome Sequence of Cudoniella acicularis.</title>
        <authorList>
            <person name="Buettner E."/>
            <person name="Kellner H."/>
        </authorList>
    </citation>
    <scope>NUCLEOTIDE SEQUENCE [LARGE SCALE GENOMIC DNA]</scope>
    <source>
        <strain evidence="4 5">DSM 108380</strain>
    </source>
</reference>
<accession>A0A8H4RK06</accession>
<dbReference type="OrthoDB" id="5086884at2759"/>
<feature type="compositionally biased region" description="Polar residues" evidence="1">
    <location>
        <begin position="53"/>
        <end position="64"/>
    </location>
</feature>
<feature type="transmembrane region" description="Helical" evidence="2">
    <location>
        <begin position="224"/>
        <end position="247"/>
    </location>
</feature>
<proteinExistence type="predicted"/>
<dbReference type="EMBL" id="JAAMPI010000529">
    <property type="protein sequence ID" value="KAF4630646.1"/>
    <property type="molecule type" value="Genomic_DNA"/>
</dbReference>
<name>A0A8H4RK06_9HELO</name>
<keyword evidence="5" id="KW-1185">Reference proteome</keyword>
<feature type="compositionally biased region" description="Acidic residues" evidence="1">
    <location>
        <begin position="28"/>
        <end position="50"/>
    </location>
</feature>
<feature type="region of interest" description="Disordered" evidence="1">
    <location>
        <begin position="26"/>
        <end position="104"/>
    </location>
</feature>
<protein>
    <submittedName>
        <fullName evidence="4">Uncharacterized protein</fullName>
    </submittedName>
</protein>
<evidence type="ECO:0000313" key="5">
    <source>
        <dbReference type="Proteomes" id="UP000566819"/>
    </source>
</evidence>
<dbReference type="AlphaFoldDB" id="A0A8H4RK06"/>
<keyword evidence="2" id="KW-0812">Transmembrane</keyword>
<feature type="compositionally biased region" description="Basic and acidic residues" evidence="1">
    <location>
        <begin position="88"/>
        <end position="104"/>
    </location>
</feature>
<dbReference type="SUPFAM" id="SSF103473">
    <property type="entry name" value="MFS general substrate transporter"/>
    <property type="match status" value="1"/>
</dbReference>
<dbReference type="InterPro" id="IPR025533">
    <property type="entry name" value="DUF4419"/>
</dbReference>
<feature type="transmembrane region" description="Helical" evidence="2">
    <location>
        <begin position="159"/>
        <end position="181"/>
    </location>
</feature>
<keyword evidence="2" id="KW-1133">Transmembrane helix</keyword>
<sequence length="440" mass="48106">MGFALLGLDFLMRLVLIEKKVAARYEVSDDESGSDTEAEAEAEAEVDYEDGGSSTAAENYSSSGSEDDEERAISSRPDERTPLITKKYTKEQENEAETARKDLNRYRLPPRNKLPFIYRHLPILLTLQNPRLLTAQLISLTQATILSTFDATVPIEAHALFGFSSLQAGLLFIPFVTPYLLCSPFFGRCVDKYGTRWFAACGFVGFAVPLVLLRVPHAGGVPEIAKLSAILVLCSFGLASISALGIVESSAVLKRFEIVNGEGRSKEVFGKQGPYGQLYAINSMVFSTGLTVGPLVAEMKPYVTSYLQSSFSSPFPPSTSSTTSSSNLTSKMQENIKEQGMRNWVLPNFTTTIINDRVVASVVFMGAMPKYFDYGGKTGCGLPSVTLLGTKQGYETILSKLSKIPNLGPELTQWATLLTAVLKGFILSFDKPKSKEAKYF</sequence>
<feature type="compositionally biased region" description="Basic and acidic residues" evidence="1">
    <location>
        <begin position="71"/>
        <end position="81"/>
    </location>
</feature>
<gene>
    <name evidence="4" type="ORF">G7Y89_g7500</name>
</gene>